<feature type="region of interest" description="Disordered" evidence="1">
    <location>
        <begin position="1"/>
        <end position="33"/>
    </location>
</feature>
<evidence type="ECO:0000313" key="3">
    <source>
        <dbReference type="WBParaSite" id="TMUE_2000009740.1"/>
    </source>
</evidence>
<reference evidence="3" key="1">
    <citation type="submission" date="2019-12" db="UniProtKB">
        <authorList>
            <consortium name="WormBaseParasite"/>
        </authorList>
    </citation>
    <scope>IDENTIFICATION</scope>
</reference>
<dbReference type="WBParaSite" id="TMUE_2000009740.1">
    <property type="protein sequence ID" value="TMUE_2000009740.1"/>
    <property type="gene ID" value="WBGene00300721"/>
</dbReference>
<keyword evidence="2" id="KW-1185">Reference proteome</keyword>
<evidence type="ECO:0000313" key="2">
    <source>
        <dbReference type="Proteomes" id="UP000046395"/>
    </source>
</evidence>
<organism evidence="2 3">
    <name type="scientific">Trichuris muris</name>
    <name type="common">Mouse whipworm</name>
    <dbReference type="NCBI Taxonomy" id="70415"/>
    <lineage>
        <taxon>Eukaryota</taxon>
        <taxon>Metazoa</taxon>
        <taxon>Ecdysozoa</taxon>
        <taxon>Nematoda</taxon>
        <taxon>Enoplea</taxon>
        <taxon>Dorylaimia</taxon>
        <taxon>Trichinellida</taxon>
        <taxon>Trichuridae</taxon>
        <taxon>Trichuris</taxon>
    </lineage>
</organism>
<dbReference type="Proteomes" id="UP000046395">
    <property type="component" value="Unassembled WGS sequence"/>
</dbReference>
<sequence length="82" mass="9567">MRQKSYLHSTLYSPEPVSSKRNRRKSGYKLSHDSSERASLFSGLTSMRACWLQLKDTDTKILMKVCFNSNWNIAQGCKFEWT</sequence>
<proteinExistence type="predicted"/>
<protein>
    <submittedName>
        <fullName evidence="3">Uncharacterized protein</fullName>
    </submittedName>
</protein>
<name>A0A5S6QR84_TRIMR</name>
<dbReference type="AlphaFoldDB" id="A0A5S6QR84"/>
<accession>A0A5S6QR84</accession>
<feature type="compositionally biased region" description="Polar residues" evidence="1">
    <location>
        <begin position="1"/>
        <end position="12"/>
    </location>
</feature>
<evidence type="ECO:0000256" key="1">
    <source>
        <dbReference type="SAM" id="MobiDB-lite"/>
    </source>
</evidence>